<dbReference type="KEGG" id="dco:SAMEA4475696_0719"/>
<dbReference type="OrthoDB" id="7856496at2"/>
<evidence type="ECO:0000313" key="3">
    <source>
        <dbReference type="EMBL" id="SNV19511.1"/>
    </source>
</evidence>
<dbReference type="PANTHER" id="PTHR42923:SF43">
    <property type="entry name" value="AMINE OXIDASE"/>
    <property type="match status" value="1"/>
</dbReference>
<protein>
    <submittedName>
        <fullName evidence="3">Uncharacterized conserved protein</fullName>
    </submittedName>
</protein>
<dbReference type="GeneID" id="63458985"/>
<dbReference type="Pfam" id="PF01593">
    <property type="entry name" value="Amino_oxidase"/>
    <property type="match status" value="1"/>
</dbReference>
<evidence type="ECO:0000256" key="1">
    <source>
        <dbReference type="SAM" id="MobiDB-lite"/>
    </source>
</evidence>
<dbReference type="Proteomes" id="UP000242637">
    <property type="component" value="Chromosome 1"/>
</dbReference>
<feature type="domain" description="Amine oxidase" evidence="2">
    <location>
        <begin position="44"/>
        <end position="485"/>
    </location>
</feature>
<dbReference type="GO" id="GO:0016491">
    <property type="term" value="F:oxidoreductase activity"/>
    <property type="evidence" value="ECO:0007669"/>
    <property type="project" value="InterPro"/>
</dbReference>
<gene>
    <name evidence="3" type="ORF">SAMEA4475696_00719</name>
</gene>
<name>A0A239VBB0_9MICO</name>
<sequence>MAGTTHPTPRPHPPGRDKRAQHHPGPTGAPHANGQHVIIIGAGIAGLSAATELAERGVKVTILERENHLGGRVSSWPITINGQPTNMSRGFHAFFRQYYQLRALLRRTDPHLNALRPVTDYPLDLADGPRDSFTHILRTPPLNLIGFLTQSPSFPLRALPKVNIDKAMGLLDVHFPQTYTDHDGISAADVLNQLNFPHSARHLALEVFARSFFADPHEFSGGELIAMFHTYFIGSAEGLLFDVAADQYDTALWQPLAQYLTHHGATICTNTPANHIEPTPHGINVHTPTTTLSADAIVLATDITPLQHLITASPNLGTPTWRKNITQLRTAPPFAVWRRWLDTPPAPNTPDFLGTSGYGPLDNISMIHQFEKTAHQWAHTNHGSVIELHAYALPENTDPTTLKNQLTHQQNRLHPELANAKQLGEQWLIRNDCALIDTSPWNQRPNTTTPDPRIVLAGDAIRCDYPVALMERAATTGVLAANHLLKTWGIHGADIWTTPTTPRLPGIPLARRALRRLTKHTPQHPNTQKH</sequence>
<dbReference type="PANTHER" id="PTHR42923">
    <property type="entry name" value="PROTOPORPHYRINOGEN OXIDASE"/>
    <property type="match status" value="1"/>
</dbReference>
<accession>A0A239VBB0</accession>
<dbReference type="EMBL" id="LT906453">
    <property type="protein sequence ID" value="SNV19511.1"/>
    <property type="molecule type" value="Genomic_DNA"/>
</dbReference>
<evidence type="ECO:0000259" key="2">
    <source>
        <dbReference type="Pfam" id="PF01593"/>
    </source>
</evidence>
<dbReference type="SUPFAM" id="SSF51905">
    <property type="entry name" value="FAD/NAD(P)-binding domain"/>
    <property type="match status" value="1"/>
</dbReference>
<dbReference type="PRINTS" id="PR00419">
    <property type="entry name" value="ADXRDTASE"/>
</dbReference>
<dbReference type="STRING" id="1121387.GCA_000429885_01816"/>
<proteinExistence type="predicted"/>
<reference evidence="3 4" key="1">
    <citation type="submission" date="2017-06" db="EMBL/GenBank/DDBJ databases">
        <authorList>
            <consortium name="Pathogen Informatics"/>
        </authorList>
    </citation>
    <scope>NUCLEOTIDE SEQUENCE [LARGE SCALE GENOMIC DNA]</scope>
    <source>
        <strain evidence="3 4">NCTC13039</strain>
    </source>
</reference>
<dbReference type="InterPro" id="IPR050464">
    <property type="entry name" value="Zeta_carotene_desat/Oxidored"/>
</dbReference>
<keyword evidence="4" id="KW-1185">Reference proteome</keyword>
<dbReference type="RefSeq" id="WP_051277657.1">
    <property type="nucleotide sequence ID" value="NZ_LT906453.1"/>
</dbReference>
<dbReference type="Gene3D" id="3.50.50.60">
    <property type="entry name" value="FAD/NAD(P)-binding domain"/>
    <property type="match status" value="1"/>
</dbReference>
<evidence type="ECO:0000313" key="4">
    <source>
        <dbReference type="Proteomes" id="UP000242637"/>
    </source>
</evidence>
<dbReference type="InterPro" id="IPR002937">
    <property type="entry name" value="Amino_oxidase"/>
</dbReference>
<feature type="region of interest" description="Disordered" evidence="1">
    <location>
        <begin position="1"/>
        <end position="33"/>
    </location>
</feature>
<organism evidence="3 4">
    <name type="scientific">Dermatophilus congolensis</name>
    <dbReference type="NCBI Taxonomy" id="1863"/>
    <lineage>
        <taxon>Bacteria</taxon>
        <taxon>Bacillati</taxon>
        <taxon>Actinomycetota</taxon>
        <taxon>Actinomycetes</taxon>
        <taxon>Micrococcales</taxon>
        <taxon>Dermatophilaceae</taxon>
        <taxon>Dermatophilus</taxon>
    </lineage>
</organism>
<dbReference type="InterPro" id="IPR036188">
    <property type="entry name" value="FAD/NAD-bd_sf"/>
</dbReference>
<dbReference type="AlphaFoldDB" id="A0A239VBB0"/>